<comment type="caution">
    <text evidence="6">The sequence shown here is derived from an EMBL/GenBank/DDBJ whole genome shotgun (WGS) entry which is preliminary data.</text>
</comment>
<dbReference type="AlphaFoldDB" id="A0A4S2L0W6"/>
<feature type="region of interest" description="Disordered" evidence="3">
    <location>
        <begin position="423"/>
        <end position="446"/>
    </location>
</feature>
<keyword evidence="1" id="KW-1015">Disulfide bond</keyword>
<comment type="caution">
    <text evidence="2">Lacks conserved residue(s) required for the propagation of feature annotation.</text>
</comment>
<keyword evidence="7" id="KW-1185">Reference proteome</keyword>
<evidence type="ECO:0000256" key="1">
    <source>
        <dbReference type="ARBA" id="ARBA00023157"/>
    </source>
</evidence>
<dbReference type="PROSITE" id="PS01180">
    <property type="entry name" value="CUB"/>
    <property type="match status" value="2"/>
</dbReference>
<evidence type="ECO:0000256" key="2">
    <source>
        <dbReference type="PROSITE-ProRule" id="PRU00059"/>
    </source>
</evidence>
<dbReference type="OrthoDB" id="6369184at2759"/>
<feature type="chain" id="PRO_5020877588" description="CUB domain-containing protein" evidence="4">
    <location>
        <begin position="26"/>
        <end position="1025"/>
    </location>
</feature>
<dbReference type="Proteomes" id="UP000308267">
    <property type="component" value="Unassembled WGS sequence"/>
</dbReference>
<dbReference type="CDD" id="cd00041">
    <property type="entry name" value="CUB"/>
    <property type="match status" value="2"/>
</dbReference>
<dbReference type="InterPro" id="IPR035914">
    <property type="entry name" value="Sperma_CUB_dom_sf"/>
</dbReference>
<feature type="domain" description="CUB" evidence="5">
    <location>
        <begin position="869"/>
        <end position="994"/>
    </location>
</feature>
<protein>
    <recommendedName>
        <fullName evidence="5">CUB domain-containing protein</fullName>
    </recommendedName>
</protein>
<dbReference type="SUPFAM" id="SSF49854">
    <property type="entry name" value="Spermadhesin, CUB domain"/>
    <property type="match status" value="3"/>
</dbReference>
<dbReference type="InterPro" id="IPR053207">
    <property type="entry name" value="Non-NMDA_GluR_Accessory"/>
</dbReference>
<name>A0A4S2L0W6_OPIFE</name>
<evidence type="ECO:0000313" key="6">
    <source>
        <dbReference type="EMBL" id="TGZ56090.1"/>
    </source>
</evidence>
<dbReference type="Pfam" id="PF00431">
    <property type="entry name" value="CUB"/>
    <property type="match status" value="2"/>
</dbReference>
<dbReference type="Gene3D" id="2.60.120.290">
    <property type="entry name" value="Spermadhesin, CUB domain"/>
    <property type="match status" value="3"/>
</dbReference>
<dbReference type="STRING" id="147828.A0A4S2L0W6"/>
<keyword evidence="4" id="KW-0732">Signal</keyword>
<dbReference type="InterPro" id="IPR000859">
    <property type="entry name" value="CUB_dom"/>
</dbReference>
<organism evidence="6 7">
    <name type="scientific">Opisthorchis felineus</name>
    <dbReference type="NCBI Taxonomy" id="147828"/>
    <lineage>
        <taxon>Eukaryota</taxon>
        <taxon>Metazoa</taxon>
        <taxon>Spiralia</taxon>
        <taxon>Lophotrochozoa</taxon>
        <taxon>Platyhelminthes</taxon>
        <taxon>Trematoda</taxon>
        <taxon>Digenea</taxon>
        <taxon>Opisthorchiida</taxon>
        <taxon>Opisthorchiata</taxon>
        <taxon>Opisthorchiidae</taxon>
        <taxon>Opisthorchis</taxon>
    </lineage>
</organism>
<evidence type="ECO:0000256" key="4">
    <source>
        <dbReference type="SAM" id="SignalP"/>
    </source>
</evidence>
<evidence type="ECO:0000313" key="7">
    <source>
        <dbReference type="Proteomes" id="UP000308267"/>
    </source>
</evidence>
<gene>
    <name evidence="6" type="ORF">CRM22_010220</name>
</gene>
<dbReference type="PANTHER" id="PTHR47537:SF2">
    <property type="entry name" value="CUBILIN"/>
    <property type="match status" value="1"/>
</dbReference>
<accession>A0A4S2L0W6</accession>
<feature type="region of interest" description="Disordered" evidence="3">
    <location>
        <begin position="704"/>
        <end position="728"/>
    </location>
</feature>
<proteinExistence type="predicted"/>
<feature type="domain" description="CUB" evidence="5">
    <location>
        <begin position="431"/>
        <end position="584"/>
    </location>
</feature>
<dbReference type="EMBL" id="SJOL01009709">
    <property type="protein sequence ID" value="TGZ56090.1"/>
    <property type="molecule type" value="Genomic_DNA"/>
</dbReference>
<feature type="signal peptide" evidence="4">
    <location>
        <begin position="1"/>
        <end position="25"/>
    </location>
</feature>
<reference evidence="6 7" key="1">
    <citation type="journal article" date="2019" name="BMC Genomics">
        <title>New insights from Opisthorchis felineus genome: update on genomics of the epidemiologically important liver flukes.</title>
        <authorList>
            <person name="Ershov N.I."/>
            <person name="Mordvinov V.A."/>
            <person name="Prokhortchouk E.B."/>
            <person name="Pakharukova M.Y."/>
            <person name="Gunbin K.V."/>
            <person name="Ustyantsev K."/>
            <person name="Genaev M.A."/>
            <person name="Blinov A.G."/>
            <person name="Mazur A."/>
            <person name="Boulygina E."/>
            <person name="Tsygankova S."/>
            <person name="Khrameeva E."/>
            <person name="Chekanov N."/>
            <person name="Fan G."/>
            <person name="Xiao A."/>
            <person name="Zhang H."/>
            <person name="Xu X."/>
            <person name="Yang H."/>
            <person name="Solovyev V."/>
            <person name="Lee S.M."/>
            <person name="Liu X."/>
            <person name="Afonnikov D.A."/>
            <person name="Skryabin K.G."/>
        </authorList>
    </citation>
    <scope>NUCLEOTIDE SEQUENCE [LARGE SCALE GENOMIC DNA]</scope>
    <source>
        <strain evidence="6">AK-0245</strain>
        <tissue evidence="6">Whole organism</tissue>
    </source>
</reference>
<dbReference type="GO" id="GO:0005886">
    <property type="term" value="C:plasma membrane"/>
    <property type="evidence" value="ECO:0007669"/>
    <property type="project" value="TreeGrafter"/>
</dbReference>
<evidence type="ECO:0000259" key="5">
    <source>
        <dbReference type="PROSITE" id="PS01180"/>
    </source>
</evidence>
<dbReference type="PANTHER" id="PTHR47537">
    <property type="entry name" value="CUBILIN"/>
    <property type="match status" value="1"/>
</dbReference>
<dbReference type="SMART" id="SM00042">
    <property type="entry name" value="CUB"/>
    <property type="match status" value="2"/>
</dbReference>
<feature type="compositionally biased region" description="Polar residues" evidence="3">
    <location>
        <begin position="434"/>
        <end position="443"/>
    </location>
</feature>
<evidence type="ECO:0000256" key="3">
    <source>
        <dbReference type="SAM" id="MobiDB-lite"/>
    </source>
</evidence>
<sequence>MSSAMLHLLIHSVIWLLLLTEHTMCSPGNLTLVSIRNPNRTLPFGRQSDSLDTTTTRPKGNVFSKLHIPQHSRAAMTVSTRLDRRRKNSYPRLPSVAECIADQFNYAILKGCLCYLFQSTGLSGGLFRSPEEDFMRQKRLTCLLFTFVGDVNEIVRLDLSRFSIEGHAYTKLSGSNGRCENFIRVFTHLERAELNQNDLENYGICGQWNQLPQTTFYSVGRVLILEMQGGRDFTKSAQLHGSYRFEDKSWYQNDGIPVPDTTCDRLFLSPGYFGTLPTQKGGKESGQFFSHAYPQNIPSNLTCKYYFFGNVHERILLSLYDVILPGREPCSNLSSENSIRISEFILSSYASSELLLLEIKKTSLQKLAPMRVICSNATAVQIPIDKPGAILQFDSTEDRITARGFKGRFRFILQPNDFPLSSAGITNDQDDGSDLSNAQSEQSYGAEDKPIIKEIWMNKNQRTGLIESPNYPAPYPANIQILYIFQIPADTNLQLNFLDFRLSDYSQSRYPVIGGDRLEVYEGPAINNKPKFTLFGNHIPDELQRQLSPKAVSLPTTKTYTLRFLSDHIAAGNGRGFLLSYEYGSMKLDDVTPPKNAKVLPESIRIPSELIPSPHLINRPGNTDDCQFTIRSNGQDVLGKLPLPRHLTMQTLTSKHTRNGYTSSCRWKLQGNPGQRIRLRLLRRKANGAAGGPQFQTSFIQHDEEAGSHRTLAPQPDMEENNKPPFRQLRCPTPLTVELVNYLQEGRANANPVHLRSASDTAALIGSAHLAQKDRHYQIQSLLIPSDPVFFCADESAMSSPVGKGFMSGHIPRMDIVLRVNRMMAINKPIRALETMSNFSPDLDYDIEYQFVTDYGVTAPFGVQRKPGCQFEFNLLMATKGNFSSPNYPGLYPIDITCEYRFSGNNVRKIEIEFLEFDVESASKTCSDARMGDYVELRSCYPLELLTYPKRRLCHQQTADNRYHIEWYEPCVLLKFFSNEHFAGTGFFGLYTFYTSDQCMKKNHWFLEFFCVQLWTIFYYKYVTL</sequence>